<accession>A0A6A5BS71</accession>
<evidence type="ECO:0000256" key="6">
    <source>
        <dbReference type="SAM" id="MobiDB-lite"/>
    </source>
</evidence>
<feature type="transmembrane region" description="Helical" evidence="7">
    <location>
        <begin position="1113"/>
        <end position="1136"/>
    </location>
</feature>
<feature type="transmembrane region" description="Helical" evidence="7">
    <location>
        <begin position="146"/>
        <end position="166"/>
    </location>
</feature>
<dbReference type="PANTHER" id="PTHR32522:SF5">
    <property type="entry name" value="ABC3 TRANSPORTER PERMEASE PROTEIN DOMAIN-CONTAINING PROTEIN"/>
    <property type="match status" value="1"/>
</dbReference>
<protein>
    <recommendedName>
        <fullName evidence="8">ABC3 transporter permease C-terminal domain-containing protein</fullName>
    </recommendedName>
</protein>
<dbReference type="VEuPathDB" id="AmoebaDB:NfTy_068140"/>
<feature type="domain" description="ABC3 transporter permease C-terminal" evidence="8">
    <location>
        <begin position="539"/>
        <end position="656"/>
    </location>
</feature>
<feature type="domain" description="ABC3 transporter permease C-terminal" evidence="8">
    <location>
        <begin position="1120"/>
        <end position="1240"/>
    </location>
</feature>
<feature type="transmembrane region" description="Helical" evidence="7">
    <location>
        <begin position="686"/>
        <end position="706"/>
    </location>
</feature>
<gene>
    <name evidence="9" type="ORF">FDP41_004243</name>
</gene>
<feature type="transmembrane region" description="Helical" evidence="7">
    <location>
        <begin position="116"/>
        <end position="134"/>
    </location>
</feature>
<name>A0A6A5BS71_NAEFO</name>
<dbReference type="VEuPathDB" id="AmoebaDB:FDP41_004243"/>
<keyword evidence="4 7" id="KW-1133">Transmembrane helix</keyword>
<evidence type="ECO:0000256" key="7">
    <source>
        <dbReference type="SAM" id="Phobius"/>
    </source>
</evidence>
<feature type="transmembrane region" description="Helical" evidence="7">
    <location>
        <begin position="1210"/>
        <end position="1230"/>
    </location>
</feature>
<comment type="caution">
    <text evidence="9">The sequence shown here is derived from an EMBL/GenBank/DDBJ whole genome shotgun (WGS) entry which is preliminary data.</text>
</comment>
<keyword evidence="10" id="KW-1185">Reference proteome</keyword>
<dbReference type="OMA" id="VYYLMPL"/>
<feature type="transmembrane region" description="Helical" evidence="7">
    <location>
        <begin position="625"/>
        <end position="648"/>
    </location>
</feature>
<reference evidence="9 10" key="1">
    <citation type="journal article" date="2019" name="Sci. Rep.">
        <title>Nanopore sequencing improves the draft genome of the human pathogenic amoeba Naegleria fowleri.</title>
        <authorList>
            <person name="Liechti N."/>
            <person name="Schurch N."/>
            <person name="Bruggmann R."/>
            <person name="Wittwer M."/>
        </authorList>
    </citation>
    <scope>NUCLEOTIDE SEQUENCE [LARGE SCALE GENOMIC DNA]</scope>
    <source>
        <strain evidence="9 10">ATCC 30894</strain>
    </source>
</reference>
<keyword evidence="3 7" id="KW-0812">Transmembrane</keyword>
<dbReference type="Pfam" id="PF02687">
    <property type="entry name" value="FtsX"/>
    <property type="match status" value="2"/>
</dbReference>
<evidence type="ECO:0000256" key="5">
    <source>
        <dbReference type="ARBA" id="ARBA00023136"/>
    </source>
</evidence>
<evidence type="ECO:0000256" key="3">
    <source>
        <dbReference type="ARBA" id="ARBA00022692"/>
    </source>
</evidence>
<dbReference type="EMBL" id="VFQX01000036">
    <property type="protein sequence ID" value="KAF0976948.1"/>
    <property type="molecule type" value="Genomic_DNA"/>
</dbReference>
<evidence type="ECO:0000256" key="4">
    <source>
        <dbReference type="ARBA" id="ARBA00022989"/>
    </source>
</evidence>
<feature type="transmembrane region" description="Helical" evidence="7">
    <location>
        <begin position="535"/>
        <end position="556"/>
    </location>
</feature>
<evidence type="ECO:0000256" key="2">
    <source>
        <dbReference type="ARBA" id="ARBA00022475"/>
    </source>
</evidence>
<dbReference type="GeneID" id="68111461"/>
<dbReference type="VEuPathDB" id="AmoebaDB:NF0041240"/>
<comment type="subcellular location">
    <subcellularLocation>
        <location evidence="1">Cell membrane</location>
        <topology evidence="1">Multi-pass membrane protein</topology>
    </subcellularLocation>
</comment>
<feature type="transmembrane region" description="Helical" evidence="7">
    <location>
        <begin position="577"/>
        <end position="605"/>
    </location>
</feature>
<feature type="region of interest" description="Disordered" evidence="6">
    <location>
        <begin position="1"/>
        <end position="29"/>
    </location>
</feature>
<dbReference type="GO" id="GO:0005886">
    <property type="term" value="C:plasma membrane"/>
    <property type="evidence" value="ECO:0007669"/>
    <property type="project" value="UniProtKB-SubCell"/>
</dbReference>
<evidence type="ECO:0000259" key="8">
    <source>
        <dbReference type="Pfam" id="PF02687"/>
    </source>
</evidence>
<evidence type="ECO:0000313" key="10">
    <source>
        <dbReference type="Proteomes" id="UP000444721"/>
    </source>
</evidence>
<sequence length="1248" mass="138515">MSTPRGDSSKNPKTIYDDDDDNDYDDKYKKFTDPKEAAKHTFQNVDRILGSTGSTSLSRRETSVRNSLQQQSQHYGTLQISGEVDDIHPIQNFTKVGGDNQEIKKNNMQKKVITSGWGYVKDFFYSLMFSLIYVTSDTKKRCTSFLVGLITIAIVVFVVSILYNSILKANLIFLKLSEDNVGDADIMFTPKFTNSTTIPFINHTEVVRKLNNNPFIVGTSPRWILYANLQNRDHPEKNLSGILLIIDTEREEKLGIGRIWPYRPLGEGEMHVRDSILRAIDIVPDRGKRVNMVVDFASLASAFSGSDESISQGVTPDQKTINQTELLRTLFEASGFNFSQIITVNITQVANQLGIQIPPPLKPFINAFGIITITGEQAFQAIATTLGGGNFSDLNLKVEGEYTVVSSITSNFAKYPGALGNIMMIDSSYVGKVIGQSLFRSPAIQLLLELAGETQRVKNFFNTFPIDQYALTAVGRFKDRFPAYLKSDNERTDQMIQITNGMVDSLGVSYPVAYTLPLLSALSATKFISLFIDQIFIGVVVMLAILGVVLIFALLLSNVEEKTYEYGMLRALGLRQYSLIQVILAQSMYFAIPAIIIAMILAFLVNILVEYILQVVISTPSLNLLFFWGAVVVPIALGLGIPIVANIIPIRHAMSRTLRDSLDIAHQTFNETTVKMIKLEELGLEPWQTGVAIMLVVIGFVVYYMIPYSFIFTDLPLFFFILNAILLGMLLGLCVIAVVIQPFFERLVLNIILCGHERRLKTLISKNLAGHRKRSRKTFLMFTLSVAFIIFAGVVFSLQSANIRANVESFLGADVVVLSTTSYYSLPKDKLDAVIALQNQNQTDGPPIVGYAYQSATLNSYQYMNDVRFSSLAYYPSRKVAVSAIDSNFLSVVKNQYFLYTYVDKNFDYNMTNGKPDVFQSLYTNAGQALVDGEKVGFAPSRIFSGVKLSLPSNASLSFDPTSQYRQYLDIIASEAMRPSVGIGIKTPVDLRFFTRNKKTSATSQVDYIGKTRCLAYKIPGFFMSSYELTASGSPVLVTMDSYKKVAAKAAQSVGSTFDGVINYSKLFVKLKDAISTTKLQDTVNALQASVNSDFTNIQNVRDLVGSTGTATLVLMAFFNIVAAIAIILCFFMLAVSFTANVKDNSWEFGVLRSIGLSVNALIRAYIYEALCLVVSAFLSGTVIGCVIALTLTAQFNLFLEMPFQFDFPYYLFISMLVMALLCAIFGSYIPARNLRKKEIALVLRGVD</sequence>
<feature type="compositionally biased region" description="Polar residues" evidence="6">
    <location>
        <begin position="1"/>
        <end position="12"/>
    </location>
</feature>
<keyword evidence="2" id="KW-1003">Cell membrane</keyword>
<evidence type="ECO:0000313" key="9">
    <source>
        <dbReference type="EMBL" id="KAF0976948.1"/>
    </source>
</evidence>
<feature type="transmembrane region" description="Helical" evidence="7">
    <location>
        <begin position="718"/>
        <end position="740"/>
    </location>
</feature>
<dbReference type="AlphaFoldDB" id="A0A6A5BS71"/>
<feature type="transmembrane region" description="Helical" evidence="7">
    <location>
        <begin position="1166"/>
        <end position="1190"/>
    </location>
</feature>
<dbReference type="RefSeq" id="XP_044561661.1">
    <property type="nucleotide sequence ID" value="XM_044707637.1"/>
</dbReference>
<dbReference type="OrthoDB" id="312032at2759"/>
<proteinExistence type="predicted"/>
<evidence type="ECO:0000256" key="1">
    <source>
        <dbReference type="ARBA" id="ARBA00004651"/>
    </source>
</evidence>
<keyword evidence="5 7" id="KW-0472">Membrane</keyword>
<dbReference type="InterPro" id="IPR003838">
    <property type="entry name" value="ABC3_permease_C"/>
</dbReference>
<dbReference type="Proteomes" id="UP000444721">
    <property type="component" value="Unassembled WGS sequence"/>
</dbReference>
<feature type="transmembrane region" description="Helical" evidence="7">
    <location>
        <begin position="779"/>
        <end position="798"/>
    </location>
</feature>
<organism evidence="9 10">
    <name type="scientific">Naegleria fowleri</name>
    <name type="common">Brain eating amoeba</name>
    <dbReference type="NCBI Taxonomy" id="5763"/>
    <lineage>
        <taxon>Eukaryota</taxon>
        <taxon>Discoba</taxon>
        <taxon>Heterolobosea</taxon>
        <taxon>Tetramitia</taxon>
        <taxon>Eutetramitia</taxon>
        <taxon>Vahlkampfiidae</taxon>
        <taxon>Naegleria</taxon>
    </lineage>
</organism>
<dbReference type="PANTHER" id="PTHR32522">
    <property type="match status" value="1"/>
</dbReference>